<name>Q3AAX6_CARHZ</name>
<accession>Q3AAX6</accession>
<organism evidence="2 3">
    <name type="scientific">Carboxydothermus hydrogenoformans (strain ATCC BAA-161 / DSM 6008 / Z-2901)</name>
    <dbReference type="NCBI Taxonomy" id="246194"/>
    <lineage>
        <taxon>Bacteria</taxon>
        <taxon>Bacillati</taxon>
        <taxon>Bacillota</taxon>
        <taxon>Clostridia</taxon>
        <taxon>Thermoanaerobacterales</taxon>
        <taxon>Thermoanaerobacteraceae</taxon>
        <taxon>Carboxydothermus</taxon>
    </lineage>
</organism>
<evidence type="ECO:0008006" key="4">
    <source>
        <dbReference type="Google" id="ProtNLM"/>
    </source>
</evidence>
<reference evidence="2 3" key="1">
    <citation type="journal article" date="2005" name="PLoS Genet.">
        <title>Life in hot carbon monoxide: the complete genome sequence of Carboxydothermus hydrogenoformans Z-2901.</title>
        <authorList>
            <person name="Wu M."/>
            <person name="Ren Q."/>
            <person name="Durkin A.S."/>
            <person name="Daugherty S.C."/>
            <person name="Brinkac L.M."/>
            <person name="Dodson R.J."/>
            <person name="Madupu R."/>
            <person name="Sullivan S.A."/>
            <person name="Kolonay J.F."/>
            <person name="Haft D.H."/>
            <person name="Nelson W.C."/>
            <person name="Tallon L.J."/>
            <person name="Jones K.M."/>
            <person name="Ulrich L.E."/>
            <person name="Gonzalez J.M."/>
            <person name="Zhulin I.B."/>
            <person name="Robb F.T."/>
            <person name="Eisen J.A."/>
        </authorList>
    </citation>
    <scope>NUCLEOTIDE SEQUENCE [LARGE SCALE GENOMIC DNA]</scope>
    <source>
        <strain evidence="3">ATCC BAA-161 / DSM 6008 / Z-2901</strain>
    </source>
</reference>
<proteinExistence type="predicted"/>
<keyword evidence="1" id="KW-0472">Membrane</keyword>
<protein>
    <recommendedName>
        <fullName evidence="4">Cardiolipin synthase N-terminal domain-containing protein</fullName>
    </recommendedName>
</protein>
<dbReference type="Proteomes" id="UP000002706">
    <property type="component" value="Chromosome"/>
</dbReference>
<dbReference type="InParanoid" id="Q3AAX6"/>
<keyword evidence="3" id="KW-1185">Reference proteome</keyword>
<dbReference type="KEGG" id="chy:CHY_1888"/>
<keyword evidence="1" id="KW-1133">Transmembrane helix</keyword>
<evidence type="ECO:0000256" key="1">
    <source>
        <dbReference type="SAM" id="Phobius"/>
    </source>
</evidence>
<gene>
    <name evidence="2" type="ordered locus">CHY_1888</name>
</gene>
<keyword evidence="1" id="KW-0812">Transmembrane</keyword>
<dbReference type="AlphaFoldDB" id="Q3AAX6"/>
<feature type="transmembrane region" description="Helical" evidence="1">
    <location>
        <begin position="39"/>
        <end position="60"/>
    </location>
</feature>
<dbReference type="HOGENOM" id="CLU_2804541_0_0_9"/>
<evidence type="ECO:0000313" key="3">
    <source>
        <dbReference type="Proteomes" id="UP000002706"/>
    </source>
</evidence>
<dbReference type="EMBL" id="CP000141">
    <property type="protein sequence ID" value="ABB13631.1"/>
    <property type="molecule type" value="Genomic_DNA"/>
</dbReference>
<evidence type="ECO:0000313" key="2">
    <source>
        <dbReference type="EMBL" id="ABB13631.1"/>
    </source>
</evidence>
<sequence>MNYDLIKSLFSIMVIGLIAIIGILVFIDCRKHNWSFLTALFWGFFAAFCFPPFGLIYYIFYKKEHGF</sequence>
<feature type="transmembrane region" description="Helical" evidence="1">
    <location>
        <begin position="6"/>
        <end position="27"/>
    </location>
</feature>